<evidence type="ECO:0000256" key="2">
    <source>
        <dbReference type="ARBA" id="ARBA00022500"/>
    </source>
</evidence>
<evidence type="ECO:0000313" key="10">
    <source>
        <dbReference type="EMBL" id="TGN19187.1"/>
    </source>
</evidence>
<evidence type="ECO:0000256" key="7">
    <source>
        <dbReference type="PROSITE-ProRule" id="PRU00169"/>
    </source>
</evidence>
<dbReference type="NCBIfam" id="NF001965">
    <property type="entry name" value="PRK00742.1"/>
    <property type="match status" value="1"/>
</dbReference>
<dbReference type="PROSITE" id="PS50122">
    <property type="entry name" value="CHEB"/>
    <property type="match status" value="1"/>
</dbReference>
<evidence type="ECO:0000259" key="8">
    <source>
        <dbReference type="PROSITE" id="PS50110"/>
    </source>
</evidence>
<reference evidence="10" key="1">
    <citation type="journal article" date="2019" name="PLoS Negl. Trop. Dis.">
        <title>Revisiting the worldwide diversity of Leptospira species in the environment.</title>
        <authorList>
            <person name="Vincent A.T."/>
            <person name="Schiettekatte O."/>
            <person name="Bourhy P."/>
            <person name="Veyrier F.J."/>
            <person name="Picardeau M."/>
        </authorList>
    </citation>
    <scope>NUCLEOTIDE SEQUENCE [LARGE SCALE GENOMIC DNA]</scope>
    <source>
        <strain evidence="10">201300427</strain>
    </source>
</reference>
<keyword evidence="2 5" id="KW-0145">Chemotaxis</keyword>
<keyword evidence="1 5" id="KW-0963">Cytoplasm</keyword>
<evidence type="ECO:0000256" key="5">
    <source>
        <dbReference type="HAMAP-Rule" id="MF_00099"/>
    </source>
</evidence>
<dbReference type="Proteomes" id="UP000298058">
    <property type="component" value="Unassembled WGS sequence"/>
</dbReference>
<comment type="PTM">
    <text evidence="5">Phosphorylated by CheA. Phosphorylation of the N-terminal regulatory domain activates the methylesterase activity.</text>
</comment>
<feature type="domain" description="Response regulatory" evidence="8">
    <location>
        <begin position="5"/>
        <end position="122"/>
    </location>
</feature>
<evidence type="ECO:0000256" key="1">
    <source>
        <dbReference type="ARBA" id="ARBA00022490"/>
    </source>
</evidence>
<dbReference type="GO" id="GO:0000156">
    <property type="term" value="F:phosphorelay response regulator activity"/>
    <property type="evidence" value="ECO:0007669"/>
    <property type="project" value="InterPro"/>
</dbReference>
<keyword evidence="3 5" id="KW-0378">Hydrolase</keyword>
<accession>A0A4R9M0K1</accession>
<evidence type="ECO:0000313" key="11">
    <source>
        <dbReference type="Proteomes" id="UP000298058"/>
    </source>
</evidence>
<organism evidence="10 11">
    <name type="scientific">Leptospira idonii</name>
    <dbReference type="NCBI Taxonomy" id="1193500"/>
    <lineage>
        <taxon>Bacteria</taxon>
        <taxon>Pseudomonadati</taxon>
        <taxon>Spirochaetota</taxon>
        <taxon>Spirochaetia</taxon>
        <taxon>Leptospirales</taxon>
        <taxon>Leptospiraceae</taxon>
        <taxon>Leptospira</taxon>
    </lineage>
</organism>
<sequence length="347" mass="38306">MKKNKVLIVDDQKSVRSMIRRWVESDPRWEVAAEASQPFEARDRILDTKPDVMTLDVHMPGMDGIEFLKKLLPQYPMPVIMFSSHTTEGADTTLEALDAGAFDFISKPTGSPESLEETKTALIEKLNAALSFNVNFHKTKTYISPPLPSKTETKNIYKRKLLVIGSSTGGTYALRTVLSHFESGMPPTLIAQHMPENFTTLFAKRLKNELGLNVKEAKDKEIMEPGSIFIAPGNYHLAVQKIGKDLYTKLLQTEKVNGHRPSVDVLFDSVVEQRLSDQTVATILTGMGGDGAKALLHLKEKGAVTIGQNEDSCVVYGMPKVAFELGAVSHQLPLDKIGEKIKALAQT</sequence>
<dbReference type="CDD" id="cd16432">
    <property type="entry name" value="CheB_Rec"/>
    <property type="match status" value="1"/>
</dbReference>
<evidence type="ECO:0000256" key="3">
    <source>
        <dbReference type="ARBA" id="ARBA00022801"/>
    </source>
</evidence>
<dbReference type="Pfam" id="PF01339">
    <property type="entry name" value="CheB_methylest"/>
    <property type="match status" value="1"/>
</dbReference>
<dbReference type="Gene3D" id="3.40.50.2300">
    <property type="match status" value="1"/>
</dbReference>
<comment type="domain">
    <text evidence="5">Contains a C-terminal catalytic domain, and an N-terminal region which modulates catalytic activity.</text>
</comment>
<dbReference type="GO" id="GO:0005737">
    <property type="term" value="C:cytoplasm"/>
    <property type="evidence" value="ECO:0007669"/>
    <property type="project" value="UniProtKB-SubCell"/>
</dbReference>
<feature type="active site" evidence="5 6">
    <location>
        <position position="167"/>
    </location>
</feature>
<dbReference type="OrthoDB" id="9793421at2"/>
<name>A0A4R9M0K1_9LEPT</name>
<comment type="catalytic activity">
    <reaction evidence="4 5">
        <text>[protein]-L-glutamate 5-O-methyl ester + H2O = L-glutamyl-[protein] + methanol + H(+)</text>
        <dbReference type="Rhea" id="RHEA:23236"/>
        <dbReference type="Rhea" id="RHEA-COMP:10208"/>
        <dbReference type="Rhea" id="RHEA-COMP:10311"/>
        <dbReference type="ChEBI" id="CHEBI:15377"/>
        <dbReference type="ChEBI" id="CHEBI:15378"/>
        <dbReference type="ChEBI" id="CHEBI:17790"/>
        <dbReference type="ChEBI" id="CHEBI:29973"/>
        <dbReference type="ChEBI" id="CHEBI:82795"/>
        <dbReference type="EC" id="3.1.1.61"/>
    </reaction>
</comment>
<dbReference type="PANTHER" id="PTHR42872">
    <property type="entry name" value="PROTEIN-GLUTAMATE METHYLESTERASE/PROTEIN-GLUTAMINE GLUTAMINASE"/>
    <property type="match status" value="1"/>
</dbReference>
<dbReference type="EC" id="3.5.1.44" evidence="5"/>
<dbReference type="InterPro" id="IPR008248">
    <property type="entry name" value="CheB-like"/>
</dbReference>
<evidence type="ECO:0000259" key="9">
    <source>
        <dbReference type="PROSITE" id="PS50122"/>
    </source>
</evidence>
<dbReference type="HAMAP" id="MF_00099">
    <property type="entry name" value="CheB_chemtxs"/>
    <property type="match status" value="1"/>
</dbReference>
<dbReference type="InterPro" id="IPR011006">
    <property type="entry name" value="CheY-like_superfamily"/>
</dbReference>
<dbReference type="SMART" id="SM00448">
    <property type="entry name" value="REC"/>
    <property type="match status" value="1"/>
</dbReference>
<dbReference type="Gene3D" id="3.40.50.180">
    <property type="entry name" value="Methylesterase CheB, C-terminal domain"/>
    <property type="match status" value="1"/>
</dbReference>
<keyword evidence="11" id="KW-1185">Reference proteome</keyword>
<comment type="similarity">
    <text evidence="5">Belongs to the CheB family.</text>
</comment>
<proteinExistence type="inferred from homology"/>
<dbReference type="PANTHER" id="PTHR42872:SF6">
    <property type="entry name" value="PROTEIN-GLUTAMATE METHYLESTERASE_PROTEIN-GLUTAMINE GLUTAMINASE"/>
    <property type="match status" value="1"/>
</dbReference>
<dbReference type="SUPFAM" id="SSF52172">
    <property type="entry name" value="CheY-like"/>
    <property type="match status" value="1"/>
</dbReference>
<dbReference type="RefSeq" id="WP_135760372.1">
    <property type="nucleotide sequence ID" value="NZ_RQHW01000033.1"/>
</dbReference>
<dbReference type="CDD" id="cd17541">
    <property type="entry name" value="REC_CheB-like"/>
    <property type="match status" value="1"/>
</dbReference>
<evidence type="ECO:0000256" key="4">
    <source>
        <dbReference type="ARBA" id="ARBA00048267"/>
    </source>
</evidence>
<dbReference type="SUPFAM" id="SSF52738">
    <property type="entry name" value="Methylesterase CheB, C-terminal domain"/>
    <property type="match status" value="1"/>
</dbReference>
<dbReference type="GO" id="GO:0008984">
    <property type="term" value="F:protein-glutamate methylesterase activity"/>
    <property type="evidence" value="ECO:0007669"/>
    <property type="project" value="UniProtKB-UniRule"/>
</dbReference>
<dbReference type="PROSITE" id="PS50110">
    <property type="entry name" value="RESPONSE_REGULATORY"/>
    <property type="match status" value="1"/>
</dbReference>
<dbReference type="InterPro" id="IPR000673">
    <property type="entry name" value="Sig_transdc_resp-reg_Me-estase"/>
</dbReference>
<feature type="active site" evidence="5 6">
    <location>
        <position position="193"/>
    </location>
</feature>
<feature type="modified residue" description="4-aspartylphosphate" evidence="5 7">
    <location>
        <position position="56"/>
    </location>
</feature>
<gene>
    <name evidence="5" type="primary">cheB</name>
    <name evidence="10" type="ORF">EHS15_09710</name>
</gene>
<dbReference type="Pfam" id="PF00072">
    <property type="entry name" value="Response_reg"/>
    <property type="match status" value="1"/>
</dbReference>
<dbReference type="InterPro" id="IPR035909">
    <property type="entry name" value="CheB_C"/>
</dbReference>
<dbReference type="AlphaFoldDB" id="A0A4R9M0K1"/>
<comment type="caution">
    <text evidence="10">The sequence shown here is derived from an EMBL/GenBank/DDBJ whole genome shotgun (WGS) entry which is preliminary data.</text>
</comment>
<dbReference type="InterPro" id="IPR001789">
    <property type="entry name" value="Sig_transdc_resp-reg_receiver"/>
</dbReference>
<protein>
    <recommendedName>
        <fullName evidence="5">Protein-glutamate methylesterase/protein-glutamine glutaminase</fullName>
        <ecNumber evidence="5">3.1.1.61</ecNumber>
        <ecNumber evidence="5">3.5.1.44</ecNumber>
    </recommendedName>
</protein>
<dbReference type="PIRSF" id="PIRSF000876">
    <property type="entry name" value="RR_chemtxs_CheB"/>
    <property type="match status" value="1"/>
</dbReference>
<comment type="function">
    <text evidence="5">Involved in chemotaxis. Part of a chemotaxis signal transduction system that modulates chemotaxis in response to various stimuli. Catalyzes the demethylation of specific methylglutamate residues introduced into the chemoreceptors (methyl-accepting chemotaxis proteins or MCP) by CheR. Also mediates the irreversible deamidation of specific glutamine residues to glutamic acid.</text>
</comment>
<comment type="catalytic activity">
    <reaction evidence="5">
        <text>L-glutaminyl-[protein] + H2O = L-glutamyl-[protein] + NH4(+)</text>
        <dbReference type="Rhea" id="RHEA:16441"/>
        <dbReference type="Rhea" id="RHEA-COMP:10207"/>
        <dbReference type="Rhea" id="RHEA-COMP:10208"/>
        <dbReference type="ChEBI" id="CHEBI:15377"/>
        <dbReference type="ChEBI" id="CHEBI:28938"/>
        <dbReference type="ChEBI" id="CHEBI:29973"/>
        <dbReference type="ChEBI" id="CHEBI:30011"/>
        <dbReference type="EC" id="3.5.1.44"/>
    </reaction>
</comment>
<feature type="domain" description="CheB-type methylesterase" evidence="9">
    <location>
        <begin position="146"/>
        <end position="347"/>
    </location>
</feature>
<evidence type="ECO:0000256" key="6">
    <source>
        <dbReference type="PROSITE-ProRule" id="PRU00050"/>
    </source>
</evidence>
<dbReference type="EC" id="3.1.1.61" evidence="5"/>
<dbReference type="EMBL" id="RQHW01000033">
    <property type="protein sequence ID" value="TGN19187.1"/>
    <property type="molecule type" value="Genomic_DNA"/>
</dbReference>
<dbReference type="GO" id="GO:0050568">
    <property type="term" value="F:protein-glutamine glutaminase activity"/>
    <property type="evidence" value="ECO:0007669"/>
    <property type="project" value="UniProtKB-UniRule"/>
</dbReference>
<comment type="subcellular location">
    <subcellularLocation>
        <location evidence="5">Cytoplasm</location>
    </subcellularLocation>
</comment>
<dbReference type="GO" id="GO:0006935">
    <property type="term" value="P:chemotaxis"/>
    <property type="evidence" value="ECO:0007669"/>
    <property type="project" value="UniProtKB-UniRule"/>
</dbReference>
<feature type="active site" evidence="5 6">
    <location>
        <position position="290"/>
    </location>
</feature>
<keyword evidence="5 7" id="KW-0597">Phosphoprotein</keyword>